<dbReference type="EMBL" id="MU001692">
    <property type="protein sequence ID" value="KAF2454363.1"/>
    <property type="molecule type" value="Genomic_DNA"/>
</dbReference>
<feature type="region of interest" description="Disordered" evidence="1">
    <location>
        <begin position="1"/>
        <end position="24"/>
    </location>
</feature>
<dbReference type="AlphaFoldDB" id="A0A6A6NSX4"/>
<evidence type="ECO:0000313" key="2">
    <source>
        <dbReference type="EMBL" id="KAF2454363.1"/>
    </source>
</evidence>
<dbReference type="Proteomes" id="UP000799766">
    <property type="component" value="Unassembled WGS sequence"/>
</dbReference>
<reference evidence="2" key="1">
    <citation type="journal article" date="2020" name="Stud. Mycol.">
        <title>101 Dothideomycetes genomes: a test case for predicting lifestyles and emergence of pathogens.</title>
        <authorList>
            <person name="Haridas S."/>
            <person name="Albert R."/>
            <person name="Binder M."/>
            <person name="Bloem J."/>
            <person name="Labutti K."/>
            <person name="Salamov A."/>
            <person name="Andreopoulos B."/>
            <person name="Baker S."/>
            <person name="Barry K."/>
            <person name="Bills G."/>
            <person name="Bluhm B."/>
            <person name="Cannon C."/>
            <person name="Castanera R."/>
            <person name="Culley D."/>
            <person name="Daum C."/>
            <person name="Ezra D."/>
            <person name="Gonzalez J."/>
            <person name="Henrissat B."/>
            <person name="Kuo A."/>
            <person name="Liang C."/>
            <person name="Lipzen A."/>
            <person name="Lutzoni F."/>
            <person name="Magnuson J."/>
            <person name="Mondo S."/>
            <person name="Nolan M."/>
            <person name="Ohm R."/>
            <person name="Pangilinan J."/>
            <person name="Park H.-J."/>
            <person name="Ramirez L."/>
            <person name="Alfaro M."/>
            <person name="Sun H."/>
            <person name="Tritt A."/>
            <person name="Yoshinaga Y."/>
            <person name="Zwiers L.-H."/>
            <person name="Turgeon B."/>
            <person name="Goodwin S."/>
            <person name="Spatafora J."/>
            <person name="Crous P."/>
            <person name="Grigoriev I."/>
        </authorList>
    </citation>
    <scope>NUCLEOTIDE SEQUENCE</scope>
    <source>
        <strain evidence="2">ATCC 16933</strain>
    </source>
</reference>
<name>A0A6A6NSX4_9PEZI</name>
<feature type="region of interest" description="Disordered" evidence="1">
    <location>
        <begin position="59"/>
        <end position="79"/>
    </location>
</feature>
<evidence type="ECO:0000256" key="1">
    <source>
        <dbReference type="SAM" id="MobiDB-lite"/>
    </source>
</evidence>
<evidence type="ECO:0000313" key="3">
    <source>
        <dbReference type="Proteomes" id="UP000799766"/>
    </source>
</evidence>
<feature type="compositionally biased region" description="Basic residues" evidence="1">
    <location>
        <begin position="1"/>
        <end position="18"/>
    </location>
</feature>
<proteinExistence type="predicted"/>
<gene>
    <name evidence="2" type="ORF">BDY21DRAFT_110024</name>
</gene>
<organism evidence="2 3">
    <name type="scientific">Lineolata rhizophorae</name>
    <dbReference type="NCBI Taxonomy" id="578093"/>
    <lineage>
        <taxon>Eukaryota</taxon>
        <taxon>Fungi</taxon>
        <taxon>Dikarya</taxon>
        <taxon>Ascomycota</taxon>
        <taxon>Pezizomycotina</taxon>
        <taxon>Dothideomycetes</taxon>
        <taxon>Dothideomycetes incertae sedis</taxon>
        <taxon>Lineolatales</taxon>
        <taxon>Lineolataceae</taxon>
        <taxon>Lineolata</taxon>
    </lineage>
</organism>
<protein>
    <submittedName>
        <fullName evidence="2">Uncharacterized protein</fullName>
    </submittedName>
</protein>
<keyword evidence="3" id="KW-1185">Reference proteome</keyword>
<sequence length="142" mass="15783">MPHHRSGHPWRPRRRHQHSSQVLPRRGAEALVQVQEPQVSASPGHARVIPEGDLESGVGHAQLGCAGTEHGGAAHHSRKRAHEAFPLVRLGEAHDAGRVQEAVRSVQVPVRIYYLAHFKAPLLAFATKKKKKKEKEKKAPRE</sequence>
<accession>A0A6A6NSX4</accession>